<dbReference type="InterPro" id="IPR021373">
    <property type="entry name" value="DUF2993"/>
</dbReference>
<dbReference type="KEGG" id="mcw:A8L33_14925"/>
<dbReference type="OrthoDB" id="5123569at2"/>
<evidence type="ECO:0000313" key="3">
    <source>
        <dbReference type="Proteomes" id="UP000037737"/>
    </source>
</evidence>
<feature type="transmembrane region" description="Helical" evidence="1">
    <location>
        <begin position="30"/>
        <end position="50"/>
    </location>
</feature>
<dbReference type="EMBL" id="LAVO01000006">
    <property type="protein sequence ID" value="KOS11181.1"/>
    <property type="molecule type" value="Genomic_DNA"/>
</dbReference>
<gene>
    <name evidence="2" type="ORF">XI38_07180</name>
</gene>
<proteinExistence type="predicted"/>
<evidence type="ECO:0000256" key="1">
    <source>
        <dbReference type="SAM" id="Phobius"/>
    </source>
</evidence>
<keyword evidence="3" id="KW-1185">Reference proteome</keyword>
<evidence type="ECO:0008006" key="4">
    <source>
        <dbReference type="Google" id="ProtNLM"/>
    </source>
</evidence>
<dbReference type="KEGG" id="mcw:A8L33_07985"/>
<keyword evidence="1" id="KW-1133">Transmembrane helix</keyword>
<reference evidence="2" key="1">
    <citation type="submission" date="2015-04" db="EMBL/GenBank/DDBJ databases">
        <title>Complete genome sequence of Microbacterium chocolatum SIT 101, a bacterium enantioselectively hydrolyzing mesomeric diesters.</title>
        <authorList>
            <person name="Li X."/>
            <person name="Xu Y."/>
        </authorList>
    </citation>
    <scope>NUCLEOTIDE SEQUENCE [LARGE SCALE GENOMIC DNA]</scope>
    <source>
        <strain evidence="2">SIT 101</strain>
    </source>
</reference>
<dbReference type="AlphaFoldDB" id="A0A0M8MPT3"/>
<dbReference type="PATRIC" id="fig|84292.3.peg.1465"/>
<name>A0A0M8MPT3_9MICO</name>
<accession>A0A0M8MPT3</accession>
<sequence length="275" mass="28582">MADQGQTRPTEPLPDWAVPAAAPERRRRRAWPWIVAVLVVVALAIGAWFAGEAIARSIVTATVREQVITALDLPADQPLEVEVAGTVLPQLIAGRLDELTLSSEDVALGDAFTGDIRVVAQGVPISGGAMDAGSATVTMDADQLRALLATIDSFPVDTVDLAAPDVTVSIEVPVFAAEIPVGVALTPVADDGDIVLTPSEIEVAGTALSAERIRQQFGLVADVILRDWTVCVADQIPAGVTLREISVQEGAVIAELDIDGAILSDSALQAEGVCA</sequence>
<dbReference type="Pfam" id="PF11209">
    <property type="entry name" value="LmeA"/>
    <property type="match status" value="1"/>
</dbReference>
<protein>
    <recommendedName>
        <fullName evidence="4">DUF2993 family protein</fullName>
    </recommendedName>
</protein>
<keyword evidence="1" id="KW-0472">Membrane</keyword>
<comment type="caution">
    <text evidence="2">The sequence shown here is derived from an EMBL/GenBank/DDBJ whole genome shotgun (WGS) entry which is preliminary data.</text>
</comment>
<evidence type="ECO:0000313" key="2">
    <source>
        <dbReference type="EMBL" id="KOS11181.1"/>
    </source>
</evidence>
<dbReference type="Proteomes" id="UP000037737">
    <property type="component" value="Unassembled WGS sequence"/>
</dbReference>
<organism evidence="2 3">
    <name type="scientific">Microbacterium aurantiacum</name>
    <dbReference type="NCBI Taxonomy" id="162393"/>
    <lineage>
        <taxon>Bacteria</taxon>
        <taxon>Bacillati</taxon>
        <taxon>Actinomycetota</taxon>
        <taxon>Actinomycetes</taxon>
        <taxon>Micrococcales</taxon>
        <taxon>Microbacteriaceae</taxon>
        <taxon>Microbacterium</taxon>
    </lineage>
</organism>
<keyword evidence="1" id="KW-0812">Transmembrane</keyword>